<dbReference type="AlphaFoldDB" id="A0AAD7M7E5"/>
<proteinExistence type="predicted"/>
<evidence type="ECO:0000313" key="2">
    <source>
        <dbReference type="Proteomes" id="UP001221757"/>
    </source>
</evidence>
<gene>
    <name evidence="1" type="ORF">B0H17DRAFT_1326640</name>
</gene>
<organism evidence="1 2">
    <name type="scientific">Mycena rosella</name>
    <name type="common">Pink bonnet</name>
    <name type="synonym">Agaricus rosellus</name>
    <dbReference type="NCBI Taxonomy" id="1033263"/>
    <lineage>
        <taxon>Eukaryota</taxon>
        <taxon>Fungi</taxon>
        <taxon>Dikarya</taxon>
        <taxon>Basidiomycota</taxon>
        <taxon>Agaricomycotina</taxon>
        <taxon>Agaricomycetes</taxon>
        <taxon>Agaricomycetidae</taxon>
        <taxon>Agaricales</taxon>
        <taxon>Marasmiineae</taxon>
        <taxon>Mycenaceae</taxon>
        <taxon>Mycena</taxon>
    </lineage>
</organism>
<dbReference type="Proteomes" id="UP001221757">
    <property type="component" value="Unassembled WGS sequence"/>
</dbReference>
<feature type="non-terminal residue" evidence="1">
    <location>
        <position position="1"/>
    </location>
</feature>
<evidence type="ECO:0000313" key="1">
    <source>
        <dbReference type="EMBL" id="KAJ7704541.1"/>
    </source>
</evidence>
<name>A0AAD7M7E5_MYCRO</name>
<protein>
    <submittedName>
        <fullName evidence="1">Uncharacterized protein</fullName>
    </submittedName>
</protein>
<comment type="caution">
    <text evidence="1">The sequence shown here is derived from an EMBL/GenBank/DDBJ whole genome shotgun (WGS) entry which is preliminary data.</text>
</comment>
<accession>A0AAD7M7E5</accession>
<reference evidence="1" key="1">
    <citation type="submission" date="2023-03" db="EMBL/GenBank/DDBJ databases">
        <title>Massive genome expansion in bonnet fungi (Mycena s.s.) driven by repeated elements and novel gene families across ecological guilds.</title>
        <authorList>
            <consortium name="Lawrence Berkeley National Laboratory"/>
            <person name="Harder C.B."/>
            <person name="Miyauchi S."/>
            <person name="Viragh M."/>
            <person name="Kuo A."/>
            <person name="Thoen E."/>
            <person name="Andreopoulos B."/>
            <person name="Lu D."/>
            <person name="Skrede I."/>
            <person name="Drula E."/>
            <person name="Henrissat B."/>
            <person name="Morin E."/>
            <person name="Kohler A."/>
            <person name="Barry K."/>
            <person name="LaButti K."/>
            <person name="Morin E."/>
            <person name="Salamov A."/>
            <person name="Lipzen A."/>
            <person name="Mereny Z."/>
            <person name="Hegedus B."/>
            <person name="Baldrian P."/>
            <person name="Stursova M."/>
            <person name="Weitz H."/>
            <person name="Taylor A."/>
            <person name="Grigoriev I.V."/>
            <person name="Nagy L.G."/>
            <person name="Martin F."/>
            <person name="Kauserud H."/>
        </authorList>
    </citation>
    <scope>NUCLEOTIDE SEQUENCE</scope>
    <source>
        <strain evidence="1">CBHHK067</strain>
    </source>
</reference>
<sequence>MRARDTAESDYARGTWCSAGSESALARRPTGVSNAARLAARWMRAHTDADAGGLAAVRDRCYRAVSEEVRQASERDDVLWSRTARTLRCRGAAWRGGRGEGGGAGCPSGSCAGVAATVQPIASEWAGLARPGAILALCSCAASCARCSSRSPHTRNDRECAGISACAA</sequence>
<keyword evidence="2" id="KW-1185">Reference proteome</keyword>
<dbReference type="EMBL" id="JARKIE010000010">
    <property type="protein sequence ID" value="KAJ7704541.1"/>
    <property type="molecule type" value="Genomic_DNA"/>
</dbReference>